<reference evidence="4 5" key="1">
    <citation type="submission" date="2020-08" db="EMBL/GenBank/DDBJ databases">
        <title>Genomic Encyclopedia of Type Strains, Phase IV (KMG-IV): sequencing the most valuable type-strain genomes for metagenomic binning, comparative biology and taxonomic classification.</title>
        <authorList>
            <person name="Goeker M."/>
        </authorList>
    </citation>
    <scope>NUCLEOTIDE SEQUENCE [LARGE SCALE GENOMIC DNA]</scope>
    <source>
        <strain evidence="4 5">DSM 24194</strain>
    </source>
</reference>
<dbReference type="Proteomes" id="UP000578569">
    <property type="component" value="Unassembled WGS sequence"/>
</dbReference>
<name>A0A839Z168_9SPHN</name>
<dbReference type="InterPro" id="IPR043129">
    <property type="entry name" value="ATPase_NBD"/>
</dbReference>
<dbReference type="EMBL" id="JACICF010000001">
    <property type="protein sequence ID" value="MBB3763433.1"/>
    <property type="molecule type" value="Genomic_DNA"/>
</dbReference>
<gene>
    <name evidence="4" type="ORF">FHS50_000456</name>
</gene>
<dbReference type="AlphaFoldDB" id="A0A839Z168"/>
<keyword evidence="5" id="KW-1185">Reference proteome</keyword>
<evidence type="ECO:0000256" key="1">
    <source>
        <dbReference type="ARBA" id="ARBA00007381"/>
    </source>
</evidence>
<comment type="caution">
    <text evidence="4">The sequence shown here is derived from an EMBL/GenBank/DDBJ whole genome shotgun (WGS) entry which is preliminary data.</text>
</comment>
<dbReference type="GO" id="GO:0140662">
    <property type="term" value="F:ATP-dependent protein folding chaperone"/>
    <property type="evidence" value="ECO:0007669"/>
    <property type="project" value="InterPro"/>
</dbReference>
<dbReference type="CDD" id="cd24029">
    <property type="entry name" value="ASKHA_NBD_HSP70_DnaK_HscA_HscC"/>
    <property type="match status" value="1"/>
</dbReference>
<dbReference type="Gene3D" id="3.90.640.10">
    <property type="entry name" value="Actin, Chain A, domain 4"/>
    <property type="match status" value="1"/>
</dbReference>
<sequence length="841" mass="91694">MYIGIDLGTSNSAIVCNGEDGLRHCKTIEGRDILPSVIFEDRRGNRFVGAKAYDQGLLSPQNVAAGFKRLMGTDTVIELKASGTKISPVEASAEIIRTLLTQAKTELGDFDVEGAVVTIPAAFNQLQSEATIQAANDCDIEFVGLLQEPIAAALASLENAKNKSGQFLVYDLGGGTFDVALVQSVKGAVTILAHEGINMLGGRDFDKAIVNSIVRPWLQENFDLADDFQKQPQFQRLIRLAQLKSEQAKIELSGQESATIFISEEEARSADDNGEEIYVEVEITRTDLERLISDQVDATIALCKKVLADNGYSNDDIDRVVMIGGPSKMAAIRERVPTELGIPVDLKTDPMTAVARGAAIFAESRDWSGTKNKKKSAISSKEKSGSVSLKYDYEARTSSDEVRVKATVLSGDATGMRIHAETDDGWKSGAVSLDNGPVIRVSLNKLGKNRVRILVTDSSGSVRKDVSETLEIVKTAASAAGAPATHALAVKIVDGSGSFQRNFLKEVLAKGTTLPTSQTTSFRAAKTLKANESDHIDVELYQQAEGVPEPENNLFVGLLRISNDLLDEGRDLHRGDEVHLHLNVDENGIVNPVVELPTLDLRIEQKSIYLPQLGQLDFSSENGRAIVGEAVISSDNAIDQLQDDLGDRVSTEIRDLRRRQERLFEALNDSTEPDDLRLIAESARHIKQDISRIRHSEGHRQAVLTAELGRVLKLVERAQEGIEVDGARERAAQIHDHIKRSLADRKYDDAEYGIDQLQHFAFELLRANPGFVVSQFRHIASLKHLAIDPALHDRLVANGLAKLESEDVDGLNSTIAEIYSNLAIAADAEHDLAAVADLMSH</sequence>
<dbReference type="GO" id="GO:0005524">
    <property type="term" value="F:ATP binding"/>
    <property type="evidence" value="ECO:0007669"/>
    <property type="project" value="UniProtKB-KW"/>
</dbReference>
<dbReference type="Gene3D" id="3.30.420.40">
    <property type="match status" value="2"/>
</dbReference>
<dbReference type="InterPro" id="IPR013126">
    <property type="entry name" value="Hsp_70_fam"/>
</dbReference>
<protein>
    <submittedName>
        <fullName evidence="4">Molecular chaperone DnaK</fullName>
    </submittedName>
</protein>
<evidence type="ECO:0000256" key="3">
    <source>
        <dbReference type="ARBA" id="ARBA00022840"/>
    </source>
</evidence>
<dbReference type="InterPro" id="IPR018181">
    <property type="entry name" value="Heat_shock_70_CS"/>
</dbReference>
<dbReference type="Pfam" id="PF00012">
    <property type="entry name" value="HSP70"/>
    <property type="match status" value="1"/>
</dbReference>
<comment type="similarity">
    <text evidence="1">Belongs to the heat shock protein 70 family.</text>
</comment>
<dbReference type="PRINTS" id="PR00301">
    <property type="entry name" value="HEATSHOCK70"/>
</dbReference>
<proteinExistence type="inferred from homology"/>
<dbReference type="RefSeq" id="WP_183932781.1">
    <property type="nucleotide sequence ID" value="NZ_JACICF010000001.1"/>
</dbReference>
<evidence type="ECO:0000313" key="5">
    <source>
        <dbReference type="Proteomes" id="UP000578569"/>
    </source>
</evidence>
<keyword evidence="2" id="KW-0547">Nucleotide-binding</keyword>
<accession>A0A839Z168</accession>
<dbReference type="PANTHER" id="PTHR19375">
    <property type="entry name" value="HEAT SHOCK PROTEIN 70KDA"/>
    <property type="match status" value="1"/>
</dbReference>
<keyword evidence="3" id="KW-0067">ATP-binding</keyword>
<evidence type="ECO:0000256" key="2">
    <source>
        <dbReference type="ARBA" id="ARBA00022741"/>
    </source>
</evidence>
<dbReference type="SUPFAM" id="SSF53067">
    <property type="entry name" value="Actin-like ATPase domain"/>
    <property type="match status" value="2"/>
</dbReference>
<dbReference type="PROSITE" id="PS00297">
    <property type="entry name" value="HSP70_1"/>
    <property type="match status" value="1"/>
</dbReference>
<organism evidence="4 5">
    <name type="scientific">Sphingomicrobium lutaoense</name>
    <dbReference type="NCBI Taxonomy" id="515949"/>
    <lineage>
        <taxon>Bacteria</taxon>
        <taxon>Pseudomonadati</taxon>
        <taxon>Pseudomonadota</taxon>
        <taxon>Alphaproteobacteria</taxon>
        <taxon>Sphingomonadales</taxon>
        <taxon>Sphingomonadaceae</taxon>
        <taxon>Sphingomicrobium</taxon>
    </lineage>
</organism>
<evidence type="ECO:0000313" key="4">
    <source>
        <dbReference type="EMBL" id="MBB3763433.1"/>
    </source>
</evidence>